<accession>A0A183UI48</accession>
<sequence>MYTETLRVLRKPLFISIAATQSRCLAYKQGQTVGRVREYFYYIDHQGQLFLDDARIKNFTSCFKEERFLKFYFSRLTVNKSGRYANEFPYVSPCGIELNFLRCDDRPFVFTALDVDKECWFVGNCSKEVPFEAKNLCMFPNGRLYHPSPLDGYGLVKSKLADQLYPNFIFNSSGLPTHFRWKGETVELNNLLLKYAP</sequence>
<dbReference type="PANTHER" id="PTHR31449:SF3">
    <property type="entry name" value="UPF0598 PROTEIN C8ORF82"/>
    <property type="match status" value="1"/>
</dbReference>
<name>A0A183UI48_TOXCA</name>
<protein>
    <submittedName>
        <fullName evidence="4">UPF0598 protein C8orf82</fullName>
    </submittedName>
</protein>
<keyword evidence="3" id="KW-1185">Reference proteome</keyword>
<dbReference type="AlphaFoldDB" id="A0A183UI48"/>
<evidence type="ECO:0000313" key="3">
    <source>
        <dbReference type="Proteomes" id="UP000050794"/>
    </source>
</evidence>
<proteinExistence type="inferred from homology"/>
<dbReference type="Proteomes" id="UP000050794">
    <property type="component" value="Unassembled WGS sequence"/>
</dbReference>
<evidence type="ECO:0000256" key="1">
    <source>
        <dbReference type="ARBA" id="ARBA00006322"/>
    </source>
</evidence>
<gene>
    <name evidence="2" type="ORF">TCNE_LOCUS8168</name>
</gene>
<dbReference type="PANTHER" id="PTHR31449">
    <property type="entry name" value="UPF0598 PROTEIN C8ORF82"/>
    <property type="match status" value="1"/>
</dbReference>
<evidence type="ECO:0000313" key="4">
    <source>
        <dbReference type="WBParaSite" id="TCNE_0000816801-mRNA-1"/>
    </source>
</evidence>
<reference evidence="4" key="1">
    <citation type="submission" date="2016-06" db="UniProtKB">
        <authorList>
            <consortium name="WormBaseParasite"/>
        </authorList>
    </citation>
    <scope>IDENTIFICATION</scope>
</reference>
<dbReference type="InterPro" id="IPR028108">
    <property type="entry name" value="DUF4505"/>
</dbReference>
<comment type="similarity">
    <text evidence="1">Belongs to the UPF0598 family.</text>
</comment>
<organism evidence="3 4">
    <name type="scientific">Toxocara canis</name>
    <name type="common">Canine roundworm</name>
    <dbReference type="NCBI Taxonomy" id="6265"/>
    <lineage>
        <taxon>Eukaryota</taxon>
        <taxon>Metazoa</taxon>
        <taxon>Ecdysozoa</taxon>
        <taxon>Nematoda</taxon>
        <taxon>Chromadorea</taxon>
        <taxon>Rhabditida</taxon>
        <taxon>Spirurina</taxon>
        <taxon>Ascaridomorpha</taxon>
        <taxon>Ascaridoidea</taxon>
        <taxon>Toxocaridae</taxon>
        <taxon>Toxocara</taxon>
    </lineage>
</organism>
<dbReference type="WBParaSite" id="TCNE_0000816801-mRNA-1">
    <property type="protein sequence ID" value="TCNE_0000816801-mRNA-1"/>
    <property type="gene ID" value="TCNE_0000816801"/>
</dbReference>
<evidence type="ECO:0000313" key="2">
    <source>
        <dbReference type="EMBL" id="VDM39489.1"/>
    </source>
</evidence>
<reference evidence="2 3" key="2">
    <citation type="submission" date="2018-11" db="EMBL/GenBank/DDBJ databases">
        <authorList>
            <consortium name="Pathogen Informatics"/>
        </authorList>
    </citation>
    <scope>NUCLEOTIDE SEQUENCE [LARGE SCALE GENOMIC DNA]</scope>
</reference>
<dbReference type="Pfam" id="PF14956">
    <property type="entry name" value="DUF4505"/>
    <property type="match status" value="1"/>
</dbReference>
<dbReference type="EMBL" id="UYWY01019840">
    <property type="protein sequence ID" value="VDM39489.1"/>
    <property type="molecule type" value="Genomic_DNA"/>
</dbReference>